<comment type="caution">
    <text evidence="2">The sequence shown here is derived from an EMBL/GenBank/DDBJ whole genome shotgun (WGS) entry which is preliminary data.</text>
</comment>
<name>A0ABX2FGH9_9PSEU</name>
<keyword evidence="3" id="KW-1185">Reference proteome</keyword>
<gene>
    <name evidence="2" type="ORF">GC106_76030</name>
</gene>
<protein>
    <submittedName>
        <fullName evidence="2">Lasso peptide isopeptide bond-forming cyclase</fullName>
    </submittedName>
</protein>
<reference evidence="2 3" key="1">
    <citation type="submission" date="2020-01" db="EMBL/GenBank/DDBJ databases">
        <title>Kibdelosporangium persica a novel Actinomycetes from a hot desert in Iran.</title>
        <authorList>
            <person name="Safaei N."/>
            <person name="Zaburannyi N."/>
            <person name="Mueller R."/>
            <person name="Wink J."/>
        </authorList>
    </citation>
    <scope>NUCLEOTIDE SEQUENCE [LARGE SCALE GENOMIC DNA]</scope>
    <source>
        <strain evidence="2 3">4NS15</strain>
    </source>
</reference>
<proteinExistence type="predicted"/>
<accession>A0ABX2FGH9</accession>
<dbReference type="Proteomes" id="UP000763557">
    <property type="component" value="Unassembled WGS sequence"/>
</dbReference>
<dbReference type="InterPro" id="IPR001962">
    <property type="entry name" value="Asn_synthase"/>
</dbReference>
<evidence type="ECO:0000259" key="1">
    <source>
        <dbReference type="Pfam" id="PF00733"/>
    </source>
</evidence>
<feature type="domain" description="Asparagine synthetase" evidence="1">
    <location>
        <begin position="210"/>
        <end position="569"/>
    </location>
</feature>
<dbReference type="Gene3D" id="3.40.50.620">
    <property type="entry name" value="HUPs"/>
    <property type="match status" value="1"/>
</dbReference>
<evidence type="ECO:0000313" key="2">
    <source>
        <dbReference type="EMBL" id="NRN70338.1"/>
    </source>
</evidence>
<dbReference type="Pfam" id="PF00733">
    <property type="entry name" value="Asn_synthase"/>
    <property type="match status" value="1"/>
</dbReference>
<sequence>MRAHRGWYVLALPDSDRGRLVAERLSVGTVLSHASGRPWVIHTYPTEQVLVNTAGPNRVAVIGFSSATTEALQRAADNCTQVSDLDTLAGTLAGSHILVGSVGGHVRVQGTASGVRRVFTAIVDGCEVTCDRADVLAHLGGFAIDETALAIRMLRQIPHPLGELPVWQGVRPVPADHYAILDGSRVRVARWWRPPEPVLSRTEGAARLCRALEEAVSTRTRSSDVVYADLSGGFDSTPQAYFAARGPARLLVGTAYNNDPGGGEDLIWARRALRTIDVAHHSVFSTDEMPQFYDGLLEMDAQLDDPSDTFRAGPRMRYMMQQAKELGARVYLTGLGGDELLFGHPRAEHTLFRRRPLLALRRLRAYQLLERLPARATFVKLFDRRGYRQWLVDNLERIGERDEKTKPTLSLDWDAPLSWPRWYTADIRAAIVERIRKVCEDVEPLGPDLASHGEISMIRHGARSTRGGEQLGAELGLAFQAPISDDRVAEAVLSVRREERAEPKAFKPLMREAMRGRLPDEFLTRSRKNSGTTQATRGIERYKEDLLALCGQSPLAGLGIIDLRLLAEHAFPQGPGAINRDLDTTLNGAVFARNQSGVRERITP</sequence>
<dbReference type="EMBL" id="JAAATY010000037">
    <property type="protein sequence ID" value="NRN70338.1"/>
    <property type="molecule type" value="Genomic_DNA"/>
</dbReference>
<evidence type="ECO:0000313" key="3">
    <source>
        <dbReference type="Proteomes" id="UP000763557"/>
    </source>
</evidence>
<dbReference type="InterPro" id="IPR014729">
    <property type="entry name" value="Rossmann-like_a/b/a_fold"/>
</dbReference>
<dbReference type="SUPFAM" id="SSF52402">
    <property type="entry name" value="Adenine nucleotide alpha hydrolases-like"/>
    <property type="match status" value="1"/>
</dbReference>
<organism evidence="2 3">
    <name type="scientific">Kibdelosporangium persicum</name>
    <dbReference type="NCBI Taxonomy" id="2698649"/>
    <lineage>
        <taxon>Bacteria</taxon>
        <taxon>Bacillati</taxon>
        <taxon>Actinomycetota</taxon>
        <taxon>Actinomycetes</taxon>
        <taxon>Pseudonocardiales</taxon>
        <taxon>Pseudonocardiaceae</taxon>
        <taxon>Kibdelosporangium</taxon>
    </lineage>
</organism>